<accession>A0A1E3R8A3</accession>
<protein>
    <submittedName>
        <fullName evidence="1">Uncharacterized protein</fullName>
    </submittedName>
</protein>
<comment type="caution">
    <text evidence="1">The sequence shown here is derived from an EMBL/GenBank/DDBJ whole genome shotgun (WGS) entry which is preliminary data.</text>
</comment>
<reference evidence="2" key="1">
    <citation type="submission" date="2016-09" db="EMBL/GenBank/DDBJ databases">
        <authorList>
            <person name="Greninger A.L."/>
            <person name="Jerome K.R."/>
            <person name="Mcnair B."/>
            <person name="Wallis C."/>
            <person name="Fang F."/>
        </authorList>
    </citation>
    <scope>NUCLEOTIDE SEQUENCE [LARGE SCALE GENOMIC DNA]</scope>
    <source>
        <strain evidence="2">M7</strain>
    </source>
</reference>
<keyword evidence="2" id="KW-1185">Reference proteome</keyword>
<dbReference type="Proteomes" id="UP000094243">
    <property type="component" value="Unassembled WGS sequence"/>
</dbReference>
<name>A0A1E3R8A3_9MYCO</name>
<organism evidence="1 2">
    <name type="scientific">Mycolicibacterium holsaticum</name>
    <dbReference type="NCBI Taxonomy" id="152142"/>
    <lineage>
        <taxon>Bacteria</taxon>
        <taxon>Bacillati</taxon>
        <taxon>Actinomycetota</taxon>
        <taxon>Actinomycetes</taxon>
        <taxon>Mycobacteriales</taxon>
        <taxon>Mycobacteriaceae</taxon>
        <taxon>Mycolicibacterium</taxon>
    </lineage>
</organism>
<gene>
    <name evidence="1" type="ORF">BHQ17_21565</name>
</gene>
<evidence type="ECO:0000313" key="2">
    <source>
        <dbReference type="Proteomes" id="UP000094243"/>
    </source>
</evidence>
<dbReference type="AlphaFoldDB" id="A0A1E3R8A3"/>
<dbReference type="EMBL" id="MIGZ01000156">
    <property type="protein sequence ID" value="ODQ86168.1"/>
    <property type="molecule type" value="Genomic_DNA"/>
</dbReference>
<sequence length="129" mass="14375">MTAGTTKGPIDRRGQVDEMLTERCEGCGVADVYARRRRVEHDVDVVEYVQRQKAVDALVRRLHLQAAGPREPVGAGIDAHHRGQFECCRQPEDLDHQVGADISEPMIAAFFTVTVPADRRSGRKPGRAW</sequence>
<proteinExistence type="predicted"/>
<evidence type="ECO:0000313" key="1">
    <source>
        <dbReference type="EMBL" id="ODQ86168.1"/>
    </source>
</evidence>